<evidence type="ECO:0000256" key="7">
    <source>
        <dbReference type="ARBA" id="ARBA00023180"/>
    </source>
</evidence>
<evidence type="ECO:0000259" key="10">
    <source>
        <dbReference type="PROSITE" id="PS50268"/>
    </source>
</evidence>
<dbReference type="PANTHER" id="PTHR24028:SF328">
    <property type="entry name" value="CADHERIN-3"/>
    <property type="match status" value="1"/>
</dbReference>
<dbReference type="Gene3D" id="2.60.40.60">
    <property type="entry name" value="Cadherins"/>
    <property type="match status" value="8"/>
</dbReference>
<accession>A0A0A7RYK5</accession>
<reference evidence="11" key="1">
    <citation type="submission" date="2015-01" db="EMBL/GenBank/DDBJ databases">
        <title>Molecular cloning and expression analysis of cadherin-like gene in midgut of Holotrichia parallela (Coleoptera: Melolonthidae).</title>
        <authorList>
            <person name="Zhang M."/>
            <person name="Li K."/>
            <person name="Yin J."/>
            <person name="Shu C."/>
            <person name="Wu J."/>
            <person name="Cao Y."/>
        </authorList>
    </citation>
    <scope>NUCLEOTIDE SEQUENCE</scope>
</reference>
<dbReference type="CDD" id="cd11304">
    <property type="entry name" value="Cadherin_repeat"/>
    <property type="match status" value="6"/>
</dbReference>
<dbReference type="PANTHER" id="PTHR24028">
    <property type="entry name" value="CADHERIN-87A"/>
    <property type="match status" value="1"/>
</dbReference>
<proteinExistence type="evidence at transcript level"/>
<feature type="domain" description="Cadherin" evidence="10">
    <location>
        <begin position="514"/>
        <end position="633"/>
    </location>
</feature>
<keyword evidence="2 9" id="KW-0812">Transmembrane</keyword>
<evidence type="ECO:0000256" key="6">
    <source>
        <dbReference type="ARBA" id="ARBA00023136"/>
    </source>
</evidence>
<evidence type="ECO:0000256" key="3">
    <source>
        <dbReference type="ARBA" id="ARBA00022737"/>
    </source>
</evidence>
<comment type="subcellular location">
    <subcellularLocation>
        <location evidence="1">Membrane</location>
        <topology evidence="1">Single-pass membrane protein</topology>
    </subcellularLocation>
</comment>
<keyword evidence="6 9" id="KW-0472">Membrane</keyword>
<feature type="domain" description="Cadherin" evidence="10">
    <location>
        <begin position="109"/>
        <end position="216"/>
    </location>
</feature>
<feature type="transmembrane region" description="Helical" evidence="9">
    <location>
        <begin position="1281"/>
        <end position="1303"/>
    </location>
</feature>
<dbReference type="InterPro" id="IPR015919">
    <property type="entry name" value="Cadherin-like_sf"/>
</dbReference>
<feature type="domain" description="Cadherin" evidence="10">
    <location>
        <begin position="869"/>
        <end position="954"/>
    </location>
</feature>
<evidence type="ECO:0000256" key="9">
    <source>
        <dbReference type="SAM" id="Phobius"/>
    </source>
</evidence>
<name>A0A0A7RYK5_HOLPA</name>
<keyword evidence="4 8" id="KW-0106">Calcium</keyword>
<dbReference type="PROSITE" id="PS00232">
    <property type="entry name" value="CADHERIN_1"/>
    <property type="match status" value="1"/>
</dbReference>
<feature type="domain" description="Cadherin" evidence="10">
    <location>
        <begin position="740"/>
        <end position="843"/>
    </location>
</feature>
<feature type="domain" description="Cadherin" evidence="10">
    <location>
        <begin position="320"/>
        <end position="435"/>
    </location>
</feature>
<dbReference type="PROSITE" id="PS50268">
    <property type="entry name" value="CADHERIN_2"/>
    <property type="match status" value="8"/>
</dbReference>
<evidence type="ECO:0000256" key="8">
    <source>
        <dbReference type="PROSITE-ProRule" id="PRU00043"/>
    </source>
</evidence>
<dbReference type="PRINTS" id="PR00205">
    <property type="entry name" value="CADHERIN"/>
</dbReference>
<dbReference type="GO" id="GO:0005886">
    <property type="term" value="C:plasma membrane"/>
    <property type="evidence" value="ECO:0007669"/>
    <property type="project" value="InterPro"/>
</dbReference>
<keyword evidence="5 9" id="KW-1133">Transmembrane helix</keyword>
<dbReference type="SMART" id="SM00112">
    <property type="entry name" value="CA"/>
    <property type="match status" value="6"/>
</dbReference>
<organism evidence="11">
    <name type="scientific">Holotrichia parallela</name>
    <name type="common">Dark black chafer beetle</name>
    <name type="synonym">Pedinotrichia parallela</name>
    <dbReference type="NCBI Taxonomy" id="93412"/>
    <lineage>
        <taxon>Eukaryota</taxon>
        <taxon>Metazoa</taxon>
        <taxon>Ecdysozoa</taxon>
        <taxon>Arthropoda</taxon>
        <taxon>Hexapoda</taxon>
        <taxon>Insecta</taxon>
        <taxon>Pterygota</taxon>
        <taxon>Neoptera</taxon>
        <taxon>Endopterygota</taxon>
        <taxon>Coleoptera</taxon>
        <taxon>Polyphaga</taxon>
        <taxon>Scarabaeiformia</taxon>
        <taxon>Scarabaeidae</taxon>
        <taxon>Melolonthinae</taxon>
        <taxon>Holotrichia</taxon>
    </lineage>
</organism>
<evidence type="ECO:0000256" key="5">
    <source>
        <dbReference type="ARBA" id="ARBA00022989"/>
    </source>
</evidence>
<evidence type="ECO:0000256" key="4">
    <source>
        <dbReference type="ARBA" id="ARBA00022837"/>
    </source>
</evidence>
<protein>
    <submittedName>
        <fullName evidence="11">Cadherin-like protein</fullName>
    </submittedName>
</protein>
<dbReference type="GO" id="GO:0005509">
    <property type="term" value="F:calcium ion binding"/>
    <property type="evidence" value="ECO:0007669"/>
    <property type="project" value="UniProtKB-UniRule"/>
</dbReference>
<feature type="domain" description="Cadherin" evidence="10">
    <location>
        <begin position="995"/>
        <end position="1064"/>
    </location>
</feature>
<dbReference type="InterPro" id="IPR020894">
    <property type="entry name" value="Cadherin_CS"/>
</dbReference>
<evidence type="ECO:0000256" key="2">
    <source>
        <dbReference type="ARBA" id="ARBA00022692"/>
    </source>
</evidence>
<evidence type="ECO:0000313" key="11">
    <source>
        <dbReference type="EMBL" id="AJA41107.1"/>
    </source>
</evidence>
<sequence length="1406" mass="157676">MHEEMEVPFQLGSIEYTGDKPAHSFTEPDRDANLILGLTISESSETSDLWILDITIQQDYENAYFADAASPYYFFRIDAGTEIMYIQLNIININDNNPMVSVNEPSCAIEENDDSVSTCTYTITDADGHMTAMTWTLEGYDDVFEFMYEEPVTDVKVKVVTLLLKPKIKLDYEQVALYIMRGTPSDSRTVDGDEQRSGTANVVVAVQDVADTDPVWTKIIAAEEFDELEAKTFTVVARDGDLGINDDIVHTTDGSWSQYISIGLETGVITVLPIDRDADQEIIYTFTITACEVMMETACVSQLVTFLVRDLNNQWPEITVDSARTTRILENTYQDLEFVISVNDRDMGENAMYDIELNSVDGKHLAFGVAPTAGYQSSSIYMYIVDYTMLDYDRDETWREFTITLTTSDRPDPQNSREVEFTIILDNINDEVPYFIFSDDEDNDNAYVANIPETIEINTFVKTVLAKDEDMYDSVKYSLLGTMLTYEFMEPFNTAIAQLTINVIDVNDETPRITVASQRIEIYENLDEGTIIVDEDANFLIATDDDQTAELEFLINWDNSYATKTGRSNSSGKIYKDNGCMEIVPANTPNCELFGILYMEVIAIDTNREINNDQVSLIGPIYILDKNDEKPVFVESTITSYKAVNEEVEEGTTIGIIIATDVDSDKIFYDISAIDAAHEGLVTINDLGELSVGGRIDADDPILYSMLFNVFASDGEHTVQDEIVINVNDINDNTPVFTSPTENENFDLEENSIHGKVVTATDGNGIINDARVLTSVFLLRMFVLTDIDDVAGTCILKANVDLQTYHGVYSIVVKATDLGVPPLSAEYTITVEIEKYNFYAPLFTFPTEGMTLYLRQDPALDSTLYDYNGIPVQDISATDLQNEKYSIIFDIPDSEVFTVSETGKSIGELRVLSQPTEDAYDLTITAVPFEAVHPLTASIVLHIQFLDMAEQPTFSKLTETIVFRENTSDQTSPFPQATYSLEVPEHLVELFPTYYLIVGADQSPFEIEDSLLNVISLNELLDREDQDTHIVQIRASRFPDGSAFTQDLSITDQLEDINDNPPHFEQLEYYSKISTTTSVGTSILRVQATDADIADKLTYHMDDYQNIPSIISSTDPFDIDDETGIITSNIEIPLAGEGFFLFTVRVNDELHDNYATIHIYMVSDAHRVDFVFRNDLATVTSTQAQIAMILESHFEYNVIIEQISPNTDDSGNVIESETTVQVYFVNSDVNEAIVKGTIEKAANDLTAFRSLSDRFSEYELDLVRFLENEETVDNTEQILKAWLIGVSIVLGTLCVLLLVVFILKTRSLTQRLNKLSVIRYGSQDSGLNRKVAPTTNKHAIEGSNPAYSEEKVRAPENDDAMSIGSGDSDLVGIENNPEFDYNYEGNNRNPRASREIPYVSFIIILR</sequence>
<dbReference type="GO" id="GO:0007156">
    <property type="term" value="P:homophilic cell adhesion via plasma membrane adhesion molecules"/>
    <property type="evidence" value="ECO:0007669"/>
    <property type="project" value="InterPro"/>
</dbReference>
<keyword evidence="7" id="KW-0325">Glycoprotein</keyword>
<dbReference type="InterPro" id="IPR050174">
    <property type="entry name" value="Protocadherin/Cadherin-CA"/>
</dbReference>
<dbReference type="SUPFAM" id="SSF49313">
    <property type="entry name" value="Cadherin-like"/>
    <property type="match status" value="3"/>
</dbReference>
<feature type="domain" description="Cadherin" evidence="10">
    <location>
        <begin position="644"/>
        <end position="737"/>
    </location>
</feature>
<feature type="domain" description="Cadherin" evidence="10">
    <location>
        <begin position="1065"/>
        <end position="1172"/>
    </location>
</feature>
<keyword evidence="3" id="KW-0677">Repeat</keyword>
<dbReference type="EMBL" id="KM892868">
    <property type="protein sequence ID" value="AJA41107.1"/>
    <property type="molecule type" value="mRNA"/>
</dbReference>
<evidence type="ECO:0000256" key="1">
    <source>
        <dbReference type="ARBA" id="ARBA00004167"/>
    </source>
</evidence>
<dbReference type="InterPro" id="IPR002126">
    <property type="entry name" value="Cadherin-like_dom"/>
</dbReference>